<organism evidence="1 2">
    <name type="scientific">Dictyobacter formicarum</name>
    <dbReference type="NCBI Taxonomy" id="2778368"/>
    <lineage>
        <taxon>Bacteria</taxon>
        <taxon>Bacillati</taxon>
        <taxon>Chloroflexota</taxon>
        <taxon>Ktedonobacteria</taxon>
        <taxon>Ktedonobacterales</taxon>
        <taxon>Dictyobacteraceae</taxon>
        <taxon>Dictyobacter</taxon>
    </lineage>
</organism>
<keyword evidence="2" id="KW-1185">Reference proteome</keyword>
<evidence type="ECO:0000313" key="2">
    <source>
        <dbReference type="Proteomes" id="UP000635565"/>
    </source>
</evidence>
<dbReference type="EMBL" id="BNJJ01000008">
    <property type="protein sequence ID" value="GHO85038.1"/>
    <property type="molecule type" value="Genomic_DNA"/>
</dbReference>
<comment type="caution">
    <text evidence="1">The sequence shown here is derived from an EMBL/GenBank/DDBJ whole genome shotgun (WGS) entry which is preliminary data.</text>
</comment>
<accession>A0ABQ3VI40</accession>
<proteinExistence type="predicted"/>
<gene>
    <name evidence="1" type="ORF">KSZ_30440</name>
</gene>
<reference evidence="1 2" key="1">
    <citation type="journal article" date="2021" name="Int. J. Syst. Evol. Microbiol.">
        <title>Reticulibacter mediterranei gen. nov., sp. nov., within the new family Reticulibacteraceae fam. nov., and Ktedonospora formicarum gen. nov., sp. nov., Ktedonobacter robiniae sp. nov., Dictyobacter formicarum sp. nov. and Dictyobacter arantiisoli sp. nov., belonging to the class Ktedonobacteria.</title>
        <authorList>
            <person name="Yabe S."/>
            <person name="Zheng Y."/>
            <person name="Wang C.M."/>
            <person name="Sakai Y."/>
            <person name="Abe K."/>
            <person name="Yokota A."/>
            <person name="Donadio S."/>
            <person name="Cavaletti L."/>
            <person name="Monciardini P."/>
        </authorList>
    </citation>
    <scope>NUCLEOTIDE SEQUENCE [LARGE SCALE GENOMIC DNA]</scope>
    <source>
        <strain evidence="1 2">SOSP1-9</strain>
    </source>
</reference>
<dbReference type="Proteomes" id="UP000635565">
    <property type="component" value="Unassembled WGS sequence"/>
</dbReference>
<protein>
    <submittedName>
        <fullName evidence="1">Uncharacterized protein</fullName>
    </submittedName>
</protein>
<name>A0ABQ3VI40_9CHLR</name>
<sequence length="49" mass="5516">MEQTIKRHRGEGQRSPLRAYLAVILSPRRMLYLAGSVNFSMAAHMLGIS</sequence>
<evidence type="ECO:0000313" key="1">
    <source>
        <dbReference type="EMBL" id="GHO85038.1"/>
    </source>
</evidence>